<protein>
    <submittedName>
        <fullName evidence="2">Uncharacterized protein</fullName>
    </submittedName>
</protein>
<gene>
    <name evidence="2" type="ORF">NDU88_006395</name>
</gene>
<evidence type="ECO:0000313" key="2">
    <source>
        <dbReference type="EMBL" id="KAJ1189651.1"/>
    </source>
</evidence>
<dbReference type="AlphaFoldDB" id="A0AAV7UM00"/>
<keyword evidence="3" id="KW-1185">Reference proteome</keyword>
<dbReference type="EMBL" id="JANPWB010000005">
    <property type="protein sequence ID" value="KAJ1189651.1"/>
    <property type="molecule type" value="Genomic_DNA"/>
</dbReference>
<proteinExistence type="predicted"/>
<feature type="region of interest" description="Disordered" evidence="1">
    <location>
        <begin position="1"/>
        <end position="48"/>
    </location>
</feature>
<name>A0AAV7UM00_PLEWA</name>
<evidence type="ECO:0000313" key="3">
    <source>
        <dbReference type="Proteomes" id="UP001066276"/>
    </source>
</evidence>
<organism evidence="2 3">
    <name type="scientific">Pleurodeles waltl</name>
    <name type="common">Iberian ribbed newt</name>
    <dbReference type="NCBI Taxonomy" id="8319"/>
    <lineage>
        <taxon>Eukaryota</taxon>
        <taxon>Metazoa</taxon>
        <taxon>Chordata</taxon>
        <taxon>Craniata</taxon>
        <taxon>Vertebrata</taxon>
        <taxon>Euteleostomi</taxon>
        <taxon>Amphibia</taxon>
        <taxon>Batrachia</taxon>
        <taxon>Caudata</taxon>
        <taxon>Salamandroidea</taxon>
        <taxon>Salamandridae</taxon>
        <taxon>Pleurodelinae</taxon>
        <taxon>Pleurodeles</taxon>
    </lineage>
</organism>
<comment type="caution">
    <text evidence="2">The sequence shown here is derived from an EMBL/GenBank/DDBJ whole genome shotgun (WGS) entry which is preliminary data.</text>
</comment>
<accession>A0AAV7UM00</accession>
<dbReference type="Proteomes" id="UP001066276">
    <property type="component" value="Chromosome 3_1"/>
</dbReference>
<sequence length="227" mass="24981">MLREPMTRENPPQEWPAESRNKGLGAKGTSWEEQEGKRNHGNLKGRKHRMCWNERSEVNYSKSEEPQQLLTTLPANASGIASYCNVSVTSDHQATLCSKLDHHHPLTQQSPRSSALLEEHAGVCFGAGESTHLGHRHPPPPAVLLRQGAPRDVDKAHPLLFDFYWRGSALCPCQSGGTALPVTLTAGEWPHPEAAPREPDEKTWIFCLCTGGLGVEALAMCRGLVKK</sequence>
<evidence type="ECO:0000256" key="1">
    <source>
        <dbReference type="SAM" id="MobiDB-lite"/>
    </source>
</evidence>
<feature type="compositionally biased region" description="Basic residues" evidence="1">
    <location>
        <begin position="39"/>
        <end position="48"/>
    </location>
</feature>
<reference evidence="2" key="1">
    <citation type="journal article" date="2022" name="bioRxiv">
        <title>Sequencing and chromosome-scale assembly of the giantPleurodeles waltlgenome.</title>
        <authorList>
            <person name="Brown T."/>
            <person name="Elewa A."/>
            <person name="Iarovenko S."/>
            <person name="Subramanian E."/>
            <person name="Araus A.J."/>
            <person name="Petzold A."/>
            <person name="Susuki M."/>
            <person name="Suzuki K.-i.T."/>
            <person name="Hayashi T."/>
            <person name="Toyoda A."/>
            <person name="Oliveira C."/>
            <person name="Osipova E."/>
            <person name="Leigh N.D."/>
            <person name="Simon A."/>
            <person name="Yun M.H."/>
        </authorList>
    </citation>
    <scope>NUCLEOTIDE SEQUENCE</scope>
    <source>
        <strain evidence="2">20211129_DDA</strain>
        <tissue evidence="2">Liver</tissue>
    </source>
</reference>